<protein>
    <submittedName>
        <fullName evidence="2">Cytochrome b562 family protein</fullName>
    </submittedName>
</protein>
<comment type="caution">
    <text evidence="2">The sequence shown here is derived from an EMBL/GenBank/DDBJ whole genome shotgun (WGS) entry which is preliminary data.</text>
</comment>
<dbReference type="GO" id="GO:0042597">
    <property type="term" value="C:periplasmic space"/>
    <property type="evidence" value="ECO:0007669"/>
    <property type="project" value="InterPro"/>
</dbReference>
<evidence type="ECO:0000313" key="2">
    <source>
        <dbReference type="EMBL" id="TZE39661.1"/>
    </source>
</evidence>
<dbReference type="GO" id="GO:0020037">
    <property type="term" value="F:heme binding"/>
    <property type="evidence" value="ECO:0007669"/>
    <property type="project" value="InterPro"/>
</dbReference>
<organism evidence="2 3">
    <name type="scientific">Escherichia coli</name>
    <dbReference type="NCBI Taxonomy" id="562"/>
    <lineage>
        <taxon>Bacteria</taxon>
        <taxon>Pseudomonadati</taxon>
        <taxon>Pseudomonadota</taxon>
        <taxon>Gammaproteobacteria</taxon>
        <taxon>Enterobacterales</taxon>
        <taxon>Enterobacteriaceae</taxon>
        <taxon>Escherichia</taxon>
    </lineage>
</organism>
<dbReference type="SUPFAM" id="SSF47175">
    <property type="entry name" value="Cytochromes"/>
    <property type="match status" value="1"/>
</dbReference>
<dbReference type="GO" id="GO:0022900">
    <property type="term" value="P:electron transport chain"/>
    <property type="evidence" value="ECO:0007669"/>
    <property type="project" value="InterPro"/>
</dbReference>
<keyword evidence="1" id="KW-1133">Transmembrane helix</keyword>
<name>A0A5D8LVQ5_ECOLX</name>
<dbReference type="EMBL" id="VHKY01000067">
    <property type="protein sequence ID" value="TZE39661.1"/>
    <property type="molecule type" value="Genomic_DNA"/>
</dbReference>
<accession>A0A5D8LVQ5</accession>
<gene>
    <name evidence="2" type="ORF">FKO60_27100</name>
</gene>
<dbReference type="GO" id="GO:0009055">
    <property type="term" value="F:electron transfer activity"/>
    <property type="evidence" value="ECO:0007669"/>
    <property type="project" value="InterPro"/>
</dbReference>
<dbReference type="RefSeq" id="WP_078223225.1">
    <property type="nucleotide sequence ID" value="NZ_MVNN01000051.1"/>
</dbReference>
<keyword evidence="1" id="KW-0472">Membrane</keyword>
<sequence length="99" mass="10893">MKNTKIIMISGIMALYMLGTTISYANSLADNMQILAENLSVLQSSTDKNELLTALDLMNKAVDESMNILPVKLSPDDKKGADDYINGLKMLKNEIGIIR</sequence>
<reference evidence="2 3" key="1">
    <citation type="submission" date="2019-06" db="EMBL/GenBank/DDBJ databases">
        <title>The presence and diversity of blaCTX-M among Escherichia coli from urban wastewater and feedlot cattle, in Alberta, Canada.</title>
        <authorList>
            <person name="Cormier A.C."/>
            <person name="Chalmer G."/>
            <person name="Cook S.R."/>
            <person name="Zaheer R."/>
            <person name="Hannon S.J."/>
            <person name="Booker C.W."/>
            <person name="Read R."/>
            <person name="Gow S.P."/>
            <person name="Mcallister T.A."/>
            <person name="Boerlin P."/>
        </authorList>
    </citation>
    <scope>NUCLEOTIDE SEQUENCE [LARGE SCALE GENOMIC DNA]</scope>
    <source>
        <strain evidence="2 3">347</strain>
    </source>
</reference>
<feature type="non-terminal residue" evidence="2">
    <location>
        <position position="99"/>
    </location>
</feature>
<keyword evidence="1" id="KW-0812">Transmembrane</keyword>
<dbReference type="InterPro" id="IPR010980">
    <property type="entry name" value="Cyt_c/b562"/>
</dbReference>
<dbReference type="AlphaFoldDB" id="A0A5D8LVQ5"/>
<feature type="transmembrane region" description="Helical" evidence="1">
    <location>
        <begin position="6"/>
        <end position="25"/>
    </location>
</feature>
<evidence type="ECO:0000256" key="1">
    <source>
        <dbReference type="SAM" id="Phobius"/>
    </source>
</evidence>
<evidence type="ECO:0000313" key="3">
    <source>
        <dbReference type="Proteomes" id="UP000324120"/>
    </source>
</evidence>
<dbReference type="Proteomes" id="UP000324120">
    <property type="component" value="Unassembled WGS sequence"/>
</dbReference>
<dbReference type="GO" id="GO:0005506">
    <property type="term" value="F:iron ion binding"/>
    <property type="evidence" value="ECO:0007669"/>
    <property type="project" value="InterPro"/>
</dbReference>
<dbReference type="Gene3D" id="1.20.120.10">
    <property type="entry name" value="Cytochrome c/b562"/>
    <property type="match status" value="1"/>
</dbReference>
<proteinExistence type="predicted"/>